<dbReference type="NCBIfam" id="TIGR04183">
    <property type="entry name" value="Por_Secre_tail"/>
    <property type="match status" value="1"/>
</dbReference>
<dbReference type="Pfam" id="PF10029">
    <property type="entry name" value="DUF2271"/>
    <property type="match status" value="1"/>
</dbReference>
<dbReference type="EMBL" id="VSSQ01000848">
    <property type="protein sequence ID" value="MPM02160.1"/>
    <property type="molecule type" value="Genomic_DNA"/>
</dbReference>
<dbReference type="InterPro" id="IPR026444">
    <property type="entry name" value="Secre_tail"/>
</dbReference>
<organism evidence="1">
    <name type="scientific">bioreactor metagenome</name>
    <dbReference type="NCBI Taxonomy" id="1076179"/>
    <lineage>
        <taxon>unclassified sequences</taxon>
        <taxon>metagenomes</taxon>
        <taxon>ecological metagenomes</taxon>
    </lineage>
</organism>
<protein>
    <recommendedName>
        <fullName evidence="2">Secretion system C-terminal sorting domain-containing protein</fullName>
    </recommendedName>
</protein>
<dbReference type="InterPro" id="IPR014469">
    <property type="entry name" value="DUF2271"/>
</dbReference>
<comment type="caution">
    <text evidence="1">The sequence shown here is derived from an EMBL/GenBank/DDBJ whole genome shotgun (WGS) entry which is preliminary data.</text>
</comment>
<evidence type="ECO:0000313" key="1">
    <source>
        <dbReference type="EMBL" id="MPM02160.1"/>
    </source>
</evidence>
<dbReference type="Gene3D" id="2.60.40.4070">
    <property type="match status" value="1"/>
</dbReference>
<sequence length="253" mass="27656">MRKILSLAILLFLSAGIFAQTSGTVTFKVTTVTANGTYAPKHVLAIWVTNSAGTFQKSIKVMAAVRKQYLYQWKTATPSQNVTGAITGATLTSHQTHTVSWNCQTYSGTLVPDGDYKMWVEFTEKDGQGPYTSYTFTKGAAADTITFSNAANFTSVQIIYTPTPSGIAEPAAEATVIRFAGDNNFGFSVPSQLAENATMQIFDLGGRLIYQTADFLDNGTLRYFLWNAAAERPGIYVYRIESGADQYCGKLYR</sequence>
<gene>
    <name evidence="1" type="ORF">SDC9_48405</name>
</gene>
<accession>A0A644WEB0</accession>
<proteinExistence type="predicted"/>
<reference evidence="1" key="1">
    <citation type="submission" date="2019-08" db="EMBL/GenBank/DDBJ databases">
        <authorList>
            <person name="Kucharzyk K."/>
            <person name="Murdoch R.W."/>
            <person name="Higgins S."/>
            <person name="Loffler F."/>
        </authorList>
    </citation>
    <scope>NUCLEOTIDE SEQUENCE</scope>
</reference>
<dbReference type="AlphaFoldDB" id="A0A644WEB0"/>
<name>A0A644WEB0_9ZZZZ</name>
<evidence type="ECO:0008006" key="2">
    <source>
        <dbReference type="Google" id="ProtNLM"/>
    </source>
</evidence>